<dbReference type="PANTHER" id="PTHR41813:SF2">
    <property type="entry name" value="REGULATOR PAB1642, PUTATIVE (AFU_ORTHOLOGUE AFUA_3G11955)-RELATED"/>
    <property type="match status" value="1"/>
</dbReference>
<dbReference type="Pfam" id="PF03070">
    <property type="entry name" value="TENA_THI-4"/>
    <property type="match status" value="1"/>
</dbReference>
<dbReference type="Gene3D" id="1.20.910.10">
    <property type="entry name" value="Heme oxygenase-like"/>
    <property type="match status" value="2"/>
</dbReference>
<dbReference type="SUPFAM" id="SSF48613">
    <property type="entry name" value="Heme oxygenase-like"/>
    <property type="match status" value="2"/>
</dbReference>
<evidence type="ECO:0000256" key="1">
    <source>
        <dbReference type="SAM" id="MobiDB-lite"/>
    </source>
</evidence>
<comment type="caution">
    <text evidence="3">The sequence shown here is derived from an EMBL/GenBank/DDBJ whole genome shotgun (WGS) entry which is preliminary data.</text>
</comment>
<dbReference type="InterPro" id="IPR053261">
    <property type="entry name" value="Polyketide-peptide_reg"/>
</dbReference>
<dbReference type="GO" id="GO:0006772">
    <property type="term" value="P:thiamine metabolic process"/>
    <property type="evidence" value="ECO:0007669"/>
    <property type="project" value="UniProtKB-ARBA"/>
</dbReference>
<sequence>MTSQGPLTAYLLASTPNALTRATTHPFLAAAGRGTLPKPLLSQWLSQDRLYAQSYIRFIGLLLSKIRLPTQNPTTTPHPSSEQNAINVLIDALVNIRTELTFFEKTANDFSLDLTAISAEEGGCTLTSCGSGSYITTSAGISTAGSGSTPGLTGGRDNKALDGAVAAQHALCLSQGECQMPGGEICMPSDPLGSAHASRATPDPASAAKAKAGTDPERCDTIFFCASKTTKAYIDMFMSAGSSGVSILEGLAVLWATEVCYLRSWRFAARCMREDVGFGGDYGSDADGGALRGKFIDNWASVEFEGFVDSIGDVLDEMAGQIKGAEEAEIMRGRCLEWWRQIVWLEERFWPDV</sequence>
<accession>A0A9W4HC43</accession>
<keyword evidence="4" id="KW-1185">Reference proteome</keyword>
<reference evidence="3" key="1">
    <citation type="submission" date="2021-07" db="EMBL/GenBank/DDBJ databases">
        <authorList>
            <person name="Branca A.L. A."/>
        </authorList>
    </citation>
    <scope>NUCLEOTIDE SEQUENCE</scope>
</reference>
<dbReference type="OrthoDB" id="37730at2759"/>
<dbReference type="CDD" id="cd19357">
    <property type="entry name" value="TenA_E_At3g16990-like"/>
    <property type="match status" value="1"/>
</dbReference>
<dbReference type="PANTHER" id="PTHR41813">
    <property type="entry name" value="REGULATOR PAB1642, PUTATIVE (AFU_ORTHOLOGUE AFUA_3G11955)-RELATED"/>
    <property type="match status" value="1"/>
</dbReference>
<feature type="domain" description="Thiaminase-2/PQQC" evidence="2">
    <location>
        <begin position="22"/>
        <end position="65"/>
    </location>
</feature>
<organism evidence="3 4">
    <name type="scientific">Penicillium olsonii</name>
    <dbReference type="NCBI Taxonomy" id="99116"/>
    <lineage>
        <taxon>Eukaryota</taxon>
        <taxon>Fungi</taxon>
        <taxon>Dikarya</taxon>
        <taxon>Ascomycota</taxon>
        <taxon>Pezizomycotina</taxon>
        <taxon>Eurotiomycetes</taxon>
        <taxon>Eurotiomycetidae</taxon>
        <taxon>Eurotiales</taxon>
        <taxon>Aspergillaceae</taxon>
        <taxon>Penicillium</taxon>
    </lineage>
</organism>
<evidence type="ECO:0000313" key="4">
    <source>
        <dbReference type="Proteomes" id="UP001153618"/>
    </source>
</evidence>
<dbReference type="Proteomes" id="UP001153618">
    <property type="component" value="Unassembled WGS sequence"/>
</dbReference>
<name>A0A9W4HC43_PENOL</name>
<dbReference type="InterPro" id="IPR004305">
    <property type="entry name" value="Thiaminase-2/PQQC"/>
</dbReference>
<evidence type="ECO:0000259" key="2">
    <source>
        <dbReference type="Pfam" id="PF03070"/>
    </source>
</evidence>
<dbReference type="AlphaFoldDB" id="A0A9W4HC43"/>
<dbReference type="EMBL" id="CAJVOS010000010">
    <property type="protein sequence ID" value="CAG7978988.1"/>
    <property type="molecule type" value="Genomic_DNA"/>
</dbReference>
<evidence type="ECO:0000313" key="3">
    <source>
        <dbReference type="EMBL" id="CAG7978988.1"/>
    </source>
</evidence>
<gene>
    <name evidence="3" type="ORF">POLS_LOCUS1240</name>
</gene>
<proteinExistence type="predicted"/>
<protein>
    <recommendedName>
        <fullName evidence="2">Thiaminase-2/PQQC domain-containing protein</fullName>
    </recommendedName>
</protein>
<feature type="region of interest" description="Disordered" evidence="1">
    <location>
        <begin position="191"/>
        <end position="211"/>
    </location>
</feature>
<dbReference type="InterPro" id="IPR016084">
    <property type="entry name" value="Haem_Oase-like_multi-hlx"/>
</dbReference>